<dbReference type="Gramene" id="KRH09511">
    <property type="protein sequence ID" value="KRH09511"/>
    <property type="gene ID" value="GLYMA_16G219300"/>
</dbReference>
<evidence type="ECO:0000256" key="4">
    <source>
        <dbReference type="ARBA" id="ARBA00022989"/>
    </source>
</evidence>
<feature type="chain" id="PRO_5014581815" description="Malectin-like domain-containing protein" evidence="7">
    <location>
        <begin position="26"/>
        <end position="549"/>
    </location>
</feature>
<dbReference type="AlphaFoldDB" id="K7MJ19"/>
<keyword evidence="3 7" id="KW-0732">Signal</keyword>
<sequence length="549" mass="61297">MTSPPISFVLAIALLVLLFSKPSLTVFVSIDCGSSESSIDKNNIRWIGDDDYIQHGESHQVYLGSNPLSTLRVFTNRKKNCYSIRVGKGEKILTRASFYYGNYDDKFSPPVFDLQFDGNYWATVNTSSYYYYVDYEAIYVTKGNFTSICVAQTRPNQFPFISSLEVRSLDPKMYSHVDSNHALILKWRYASGGNQTIRYPDDVFDRIWTPADGIGLSEVKSEASGIDISTAEDHPPEAALENSIVSSSTRQYMQFINRLPTKELPIYITAYFSEVMKSAVGKRSIQMYIDNKPFLSPIVPPFGSVKEVYITNMTASAETSFVLQASETSTLPPIINAVEVYTLSDTLTAGTDSRDVEGLLQLQLAFEVLVEWSGDPCLPYPYNWDWIQCTTDVKPRVIALYLSGYELRGTLPDFSSMNALETIDFHNNTMEGPILDFLGLLPNLKTLNLSYNRFNGTIPASLQNKNIELDTTNNCLSGMKCQPLSDFLIPPPPPPQPFSGDEQNIPSPPSELHAGDEPLGAGSLKINDLNIPFIVAMQTLLPLLFIKFL</sequence>
<keyword evidence="11" id="KW-1185">Reference proteome</keyword>
<keyword evidence="4" id="KW-1133">Transmembrane helix</keyword>
<accession>K7MJ19</accession>
<dbReference type="InterPro" id="IPR032675">
    <property type="entry name" value="LRR_dom_sf"/>
</dbReference>
<evidence type="ECO:0000313" key="9">
    <source>
        <dbReference type="EMBL" id="KRH09511.1"/>
    </source>
</evidence>
<dbReference type="InterPro" id="IPR001611">
    <property type="entry name" value="Leu-rich_rpt"/>
</dbReference>
<dbReference type="SMR" id="K7MJ19"/>
<evidence type="ECO:0000256" key="7">
    <source>
        <dbReference type="SAM" id="SignalP"/>
    </source>
</evidence>
<dbReference type="eggNOG" id="ENOG502QVXJ">
    <property type="taxonomic scope" value="Eukaryota"/>
</dbReference>
<reference evidence="9" key="3">
    <citation type="submission" date="2018-07" db="EMBL/GenBank/DDBJ databases">
        <title>WGS assembly of Glycine max.</title>
        <authorList>
            <person name="Schmutz J."/>
            <person name="Cannon S."/>
            <person name="Schlueter J."/>
            <person name="Ma J."/>
            <person name="Mitros T."/>
            <person name="Nelson W."/>
            <person name="Hyten D."/>
            <person name="Song Q."/>
            <person name="Thelen J."/>
            <person name="Cheng J."/>
            <person name="Xu D."/>
            <person name="Hellsten U."/>
            <person name="May G."/>
            <person name="Yu Y."/>
            <person name="Sakurai T."/>
            <person name="Umezawa T."/>
            <person name="Bhattacharyya M."/>
            <person name="Sandhu D."/>
            <person name="Valliyodan B."/>
            <person name="Lindquist E."/>
            <person name="Peto M."/>
            <person name="Grant D."/>
            <person name="Shu S."/>
            <person name="Goodstein D."/>
            <person name="Barry K."/>
            <person name="Futrell-Griggs M."/>
            <person name="Abernathy B."/>
            <person name="Du J."/>
            <person name="Tian Z."/>
            <person name="Zhu L."/>
            <person name="Gill N."/>
            <person name="Joshi T."/>
            <person name="Libault M."/>
            <person name="Sethuraman A."/>
            <person name="Zhang X."/>
            <person name="Shinozaki K."/>
            <person name="Nguyen H."/>
            <person name="Wing R."/>
            <person name="Cregan P."/>
            <person name="Specht J."/>
            <person name="Grimwood J."/>
            <person name="Rokhsar D."/>
            <person name="Stacey G."/>
            <person name="Shoemaker R."/>
            <person name="Jackson S."/>
        </authorList>
    </citation>
    <scope>NUCLEOTIDE SEQUENCE</scope>
    <source>
        <tissue evidence="9">Callus</tissue>
    </source>
</reference>
<dbReference type="GO" id="GO:0016020">
    <property type="term" value="C:membrane"/>
    <property type="evidence" value="ECO:0007669"/>
    <property type="project" value="UniProtKB-SubCell"/>
</dbReference>
<dbReference type="Pfam" id="PF12819">
    <property type="entry name" value="Malectin_like"/>
    <property type="match status" value="1"/>
</dbReference>
<evidence type="ECO:0000256" key="3">
    <source>
        <dbReference type="ARBA" id="ARBA00022729"/>
    </source>
</evidence>
<evidence type="ECO:0000256" key="5">
    <source>
        <dbReference type="ARBA" id="ARBA00023136"/>
    </source>
</evidence>
<dbReference type="PaxDb" id="3847-GLYMA16G34541.1"/>
<dbReference type="SUPFAM" id="SSF52058">
    <property type="entry name" value="L domain-like"/>
    <property type="match status" value="1"/>
</dbReference>
<evidence type="ECO:0000313" key="10">
    <source>
        <dbReference type="EnsemblPlants" id="KRH09511"/>
    </source>
</evidence>
<keyword evidence="2" id="KW-0812">Transmembrane</keyword>
<evidence type="ECO:0000256" key="6">
    <source>
        <dbReference type="SAM" id="MobiDB-lite"/>
    </source>
</evidence>
<dbReference type="OrthoDB" id="2143199at2759"/>
<organism evidence="10">
    <name type="scientific">Glycine max</name>
    <name type="common">Soybean</name>
    <name type="synonym">Glycine hispida</name>
    <dbReference type="NCBI Taxonomy" id="3847"/>
    <lineage>
        <taxon>Eukaryota</taxon>
        <taxon>Viridiplantae</taxon>
        <taxon>Streptophyta</taxon>
        <taxon>Embryophyta</taxon>
        <taxon>Tracheophyta</taxon>
        <taxon>Spermatophyta</taxon>
        <taxon>Magnoliopsida</taxon>
        <taxon>eudicotyledons</taxon>
        <taxon>Gunneridae</taxon>
        <taxon>Pentapetalae</taxon>
        <taxon>rosids</taxon>
        <taxon>fabids</taxon>
        <taxon>Fabales</taxon>
        <taxon>Fabaceae</taxon>
        <taxon>Papilionoideae</taxon>
        <taxon>50 kb inversion clade</taxon>
        <taxon>NPAAA clade</taxon>
        <taxon>indigoferoid/millettioid clade</taxon>
        <taxon>Phaseoleae</taxon>
        <taxon>Glycine</taxon>
        <taxon>Glycine subgen. Soja</taxon>
    </lineage>
</organism>
<comment type="subcellular location">
    <subcellularLocation>
        <location evidence="1">Membrane</location>
        <topology evidence="1">Single-pass membrane protein</topology>
    </subcellularLocation>
</comment>
<name>K7MJ19_SOYBN</name>
<dbReference type="Proteomes" id="UP000008827">
    <property type="component" value="Chromosome 16"/>
</dbReference>
<dbReference type="PANTHER" id="PTHR45631:SF44">
    <property type="entry name" value="CARBOHYDRATE-BINDING PROTEIN OF THE ER PROTEIN"/>
    <property type="match status" value="1"/>
</dbReference>
<protein>
    <recommendedName>
        <fullName evidence="8">Malectin-like domain-containing protein</fullName>
    </recommendedName>
</protein>
<dbReference type="Pfam" id="PF00560">
    <property type="entry name" value="LRR_1"/>
    <property type="match status" value="1"/>
</dbReference>
<dbReference type="PANTHER" id="PTHR45631">
    <property type="entry name" value="OS07G0107800 PROTEIN-RELATED"/>
    <property type="match status" value="1"/>
</dbReference>
<dbReference type="InterPro" id="IPR024788">
    <property type="entry name" value="Malectin-like_Carb-bd_dom"/>
</dbReference>
<dbReference type="EnsemblPlants" id="KRH09511">
    <property type="protein sequence ID" value="KRH09511"/>
    <property type="gene ID" value="GLYMA_16G219300"/>
</dbReference>
<evidence type="ECO:0000256" key="2">
    <source>
        <dbReference type="ARBA" id="ARBA00022692"/>
    </source>
</evidence>
<feature type="signal peptide" evidence="7">
    <location>
        <begin position="1"/>
        <end position="25"/>
    </location>
</feature>
<dbReference type="Gene3D" id="3.80.10.10">
    <property type="entry name" value="Ribonuclease Inhibitor"/>
    <property type="match status" value="1"/>
</dbReference>
<evidence type="ECO:0000256" key="1">
    <source>
        <dbReference type="ARBA" id="ARBA00004167"/>
    </source>
</evidence>
<feature type="region of interest" description="Disordered" evidence="6">
    <location>
        <begin position="490"/>
        <end position="518"/>
    </location>
</feature>
<dbReference type="OMA" id="PYNWDWI"/>
<dbReference type="KEGG" id="gmx:100787675"/>
<feature type="domain" description="Malectin-like" evidence="8">
    <location>
        <begin position="30"/>
        <end position="342"/>
    </location>
</feature>
<reference evidence="9 10" key="1">
    <citation type="journal article" date="2010" name="Nature">
        <title>Genome sequence of the palaeopolyploid soybean.</title>
        <authorList>
            <person name="Schmutz J."/>
            <person name="Cannon S.B."/>
            <person name="Schlueter J."/>
            <person name="Ma J."/>
            <person name="Mitros T."/>
            <person name="Nelson W."/>
            <person name="Hyten D.L."/>
            <person name="Song Q."/>
            <person name="Thelen J.J."/>
            <person name="Cheng J."/>
            <person name="Xu D."/>
            <person name="Hellsten U."/>
            <person name="May G.D."/>
            <person name="Yu Y."/>
            <person name="Sakurai T."/>
            <person name="Umezawa T."/>
            <person name="Bhattacharyya M.K."/>
            <person name="Sandhu D."/>
            <person name="Valliyodan B."/>
            <person name="Lindquist E."/>
            <person name="Peto M."/>
            <person name="Grant D."/>
            <person name="Shu S."/>
            <person name="Goodstein D."/>
            <person name="Barry K."/>
            <person name="Futrell-Griggs M."/>
            <person name="Abernathy B."/>
            <person name="Du J."/>
            <person name="Tian Z."/>
            <person name="Zhu L."/>
            <person name="Gill N."/>
            <person name="Joshi T."/>
            <person name="Libault M."/>
            <person name="Sethuraman A."/>
            <person name="Zhang X.-C."/>
            <person name="Shinozaki K."/>
            <person name="Nguyen H.T."/>
            <person name="Wing R.A."/>
            <person name="Cregan P."/>
            <person name="Specht J."/>
            <person name="Grimwood J."/>
            <person name="Rokhsar D."/>
            <person name="Stacey G."/>
            <person name="Shoemaker R.C."/>
            <person name="Jackson S.A."/>
        </authorList>
    </citation>
    <scope>NUCLEOTIDE SEQUENCE [LARGE SCALE GENOMIC DNA]</scope>
    <source>
        <strain evidence="10">cv. Williams 82</strain>
        <tissue evidence="9">Callus</tissue>
    </source>
</reference>
<dbReference type="RefSeq" id="XP_003549194.1">
    <property type="nucleotide sequence ID" value="XM_003549146.3"/>
</dbReference>
<dbReference type="HOGENOM" id="CLU_000288_41_5_1"/>
<dbReference type="EMBL" id="CM000849">
    <property type="protein sequence ID" value="KRH09511.1"/>
    <property type="molecule type" value="Genomic_DNA"/>
</dbReference>
<dbReference type="GeneID" id="100787675"/>
<dbReference type="STRING" id="3847.K7MJ19"/>
<gene>
    <name evidence="10" type="primary">LOC100787675</name>
    <name evidence="9" type="ORF">GLYMA_16G219300</name>
</gene>
<evidence type="ECO:0000313" key="11">
    <source>
        <dbReference type="Proteomes" id="UP000008827"/>
    </source>
</evidence>
<evidence type="ECO:0000259" key="8">
    <source>
        <dbReference type="Pfam" id="PF12819"/>
    </source>
</evidence>
<proteinExistence type="predicted"/>
<keyword evidence="5" id="KW-0472">Membrane</keyword>
<reference evidence="10" key="2">
    <citation type="submission" date="2018-02" db="UniProtKB">
        <authorList>
            <consortium name="EnsemblPlants"/>
        </authorList>
    </citation>
    <scope>IDENTIFICATION</scope>
    <source>
        <strain evidence="10">Williams 82</strain>
    </source>
</reference>